<dbReference type="Pfam" id="PF13250">
    <property type="entry name" value="SNIPE"/>
    <property type="match status" value="1"/>
</dbReference>
<dbReference type="Pfam" id="PF13455">
    <property type="entry name" value="MUG113"/>
    <property type="match status" value="1"/>
</dbReference>
<dbReference type="SMART" id="SM00974">
    <property type="entry name" value="T5orf172"/>
    <property type="match status" value="1"/>
</dbReference>
<dbReference type="InterPro" id="IPR025280">
    <property type="entry name" value="SNIPE"/>
</dbReference>
<evidence type="ECO:0000313" key="4">
    <source>
        <dbReference type="Proteomes" id="UP000546536"/>
    </source>
</evidence>
<evidence type="ECO:0000259" key="2">
    <source>
        <dbReference type="SMART" id="SM00974"/>
    </source>
</evidence>
<dbReference type="EMBL" id="JABERG010000001">
    <property type="protein sequence ID" value="NNH86214.1"/>
    <property type="molecule type" value="Genomic_DNA"/>
</dbReference>
<dbReference type="InterPro" id="IPR018306">
    <property type="entry name" value="Phage_T5_Orf172_DNA-bd"/>
</dbReference>
<evidence type="ECO:0000256" key="1">
    <source>
        <dbReference type="SAM" id="Coils"/>
    </source>
</evidence>
<dbReference type="Proteomes" id="UP000546536">
    <property type="component" value="Unassembled WGS sequence"/>
</dbReference>
<protein>
    <submittedName>
        <fullName evidence="3">DUF4041 domain-containing protein</fullName>
    </submittedName>
</protein>
<evidence type="ECO:0000313" key="3">
    <source>
        <dbReference type="EMBL" id="NNH86214.1"/>
    </source>
</evidence>
<gene>
    <name evidence="3" type="ORF">HLH13_00500</name>
</gene>
<sequence>MVFFLIIALIVLGGVVYYFFIKNKELQVKEVELIEKNKKLSIAITKNEAQVSSDYRQITGLLNQKENLEKRLAELEKYQDIVDIKNYIKTEKEKCDVDITEAKNAWEVEKESKLQSYEAYKKMIVAEAESFKREIKIKIKSVEAFLQDFSEKATTEVENQAQKLLGEYYDLAQRKLELSKINKALENKIQGYSDEYLLPNQAILEDLIEGYEYLDAAQRLKTIKFEIKTAIKQGVVAECDYVEDVRKTTAIAFITNAFNSKADVHVSRLRHDNVGKLTEALKEDYLLLNNYGVAFRNARINPSYLALRIEELKWAALVLEFKEREREEQREIREQIREEEKARKEYERAIKEASKEEDFLKKAYEKARKEFEQASDDQKSKYDQKMNDLMLKLKEAEDKNQRAISMAQQTRAGHVYVISNIGSFGEDVLKLGMTRRLEPLDRVRELGDASVPFTFDVHAMIYSDDAPALEKKLHHHFNHERVNKVNYRKEFFKTPLAGVKNYLEELGIQAKFTLKAEALQYRESLKIELMPDEEQLELEDAIEKMELKQKDYVLAEDED</sequence>
<feature type="coiled-coil region" evidence="1">
    <location>
        <begin position="318"/>
        <end position="406"/>
    </location>
</feature>
<dbReference type="RefSeq" id="WP_171543478.1">
    <property type="nucleotide sequence ID" value="NZ_JABERG010000001.1"/>
</dbReference>
<feature type="domain" description="Bacteriophage T5 Orf172 DNA-binding" evidence="2">
    <location>
        <begin position="423"/>
        <end position="506"/>
    </location>
</feature>
<accession>A0ABX1V164</accession>
<keyword evidence="1" id="KW-0175">Coiled coil</keyword>
<reference evidence="3 4" key="1">
    <citation type="submission" date="2020-04" db="EMBL/GenBank/DDBJ databases">
        <title>Acinetobacter Taxon 24.</title>
        <authorList>
            <person name="Nemec A."/>
            <person name="Radolfova-Krizova L."/>
            <person name="Higgins P.G."/>
            <person name="Spanelova P."/>
        </authorList>
    </citation>
    <scope>NUCLEOTIDE SEQUENCE [LARGE SCALE GENOMIC DNA]</scope>
    <source>
        <strain evidence="3 4">ANC 4279</strain>
    </source>
</reference>
<comment type="caution">
    <text evidence="3">The sequence shown here is derived from an EMBL/GenBank/DDBJ whole genome shotgun (WGS) entry which is preliminary data.</text>
</comment>
<keyword evidence="4" id="KW-1185">Reference proteome</keyword>
<organism evidence="3 4">
    <name type="scientific">Acinetobacter terrae</name>
    <dbReference type="NCBI Taxonomy" id="2731247"/>
    <lineage>
        <taxon>Bacteria</taxon>
        <taxon>Pseudomonadati</taxon>
        <taxon>Pseudomonadota</taxon>
        <taxon>Gammaproteobacteria</taxon>
        <taxon>Moraxellales</taxon>
        <taxon>Moraxellaceae</taxon>
        <taxon>Acinetobacter</taxon>
        <taxon>Acinetobacter Taxon 24</taxon>
    </lineage>
</organism>
<proteinExistence type="predicted"/>
<name>A0ABX1V164_9GAMM</name>